<dbReference type="Gene3D" id="2.40.30.110">
    <property type="entry name" value="Aminomethyltransferase beta-barrel domains"/>
    <property type="match status" value="1"/>
</dbReference>
<feature type="domain" description="Aminomethyltransferase C-terminal" evidence="2">
    <location>
        <begin position="15"/>
        <end position="49"/>
    </location>
</feature>
<gene>
    <name evidence="3" type="primary">gcvT_1</name>
    <name evidence="3" type="ORF">NCTC12123_03354</name>
</gene>
<dbReference type="EC" id="2.1.2.10" evidence="3"/>
<organism evidence="3 4">
    <name type="scientific">Enterobacter asburiae</name>
    <dbReference type="NCBI Taxonomy" id="61645"/>
    <lineage>
        <taxon>Bacteria</taxon>
        <taxon>Pseudomonadati</taxon>
        <taxon>Pseudomonadota</taxon>
        <taxon>Gammaproteobacteria</taxon>
        <taxon>Enterobacterales</taxon>
        <taxon>Enterobacteriaceae</taxon>
        <taxon>Enterobacter</taxon>
        <taxon>Enterobacter cloacae complex</taxon>
    </lineage>
</organism>
<evidence type="ECO:0000313" key="3">
    <source>
        <dbReference type="EMBL" id="STD22572.1"/>
    </source>
</evidence>
<dbReference type="InterPro" id="IPR013977">
    <property type="entry name" value="GcvT_C"/>
</dbReference>
<protein>
    <submittedName>
        <fullName evidence="3">Aminomethyltransferase</fullName>
        <ecNumber evidence="3">2.1.2.10</ecNumber>
    </submittedName>
</protein>
<evidence type="ECO:0000256" key="1">
    <source>
        <dbReference type="SAM" id="MobiDB-lite"/>
    </source>
</evidence>
<dbReference type="SUPFAM" id="SSF101790">
    <property type="entry name" value="Aminomethyltransferase beta-barrel domain"/>
    <property type="match status" value="1"/>
</dbReference>
<feature type="region of interest" description="Disordered" evidence="1">
    <location>
        <begin position="41"/>
        <end position="70"/>
    </location>
</feature>
<reference evidence="3 4" key="1">
    <citation type="submission" date="2018-06" db="EMBL/GenBank/DDBJ databases">
        <authorList>
            <consortium name="Pathogen Informatics"/>
            <person name="Doyle S."/>
        </authorList>
    </citation>
    <scope>NUCLEOTIDE SEQUENCE [LARGE SCALE GENOMIC DNA]</scope>
    <source>
        <strain evidence="3 4">NCTC12123</strain>
    </source>
</reference>
<dbReference type="GO" id="GO:0008168">
    <property type="term" value="F:methyltransferase activity"/>
    <property type="evidence" value="ECO:0007669"/>
    <property type="project" value="UniProtKB-KW"/>
</dbReference>
<proteinExistence type="predicted"/>
<evidence type="ECO:0000313" key="4">
    <source>
        <dbReference type="Proteomes" id="UP000255163"/>
    </source>
</evidence>
<dbReference type="AlphaFoldDB" id="A0A376FCJ7"/>
<dbReference type="GO" id="GO:0004047">
    <property type="term" value="F:aminomethyltransferase activity"/>
    <property type="evidence" value="ECO:0007669"/>
    <property type="project" value="UniProtKB-EC"/>
</dbReference>
<dbReference type="Pfam" id="PF08669">
    <property type="entry name" value="GCV_T_C"/>
    <property type="match status" value="1"/>
</dbReference>
<name>A0A376FCJ7_ENTAS</name>
<accession>A0A376FCJ7</accession>
<sequence>MLRGELPVRFTDADGNPREGVITSGTFSPTLGYSIALGTRAGGHWRNGGGANPQPRNAGQRNQTDFCSRR</sequence>
<dbReference type="InterPro" id="IPR029043">
    <property type="entry name" value="GcvT/YgfZ_C"/>
</dbReference>
<dbReference type="EMBL" id="UFYI01000007">
    <property type="protein sequence ID" value="STD22572.1"/>
    <property type="molecule type" value="Genomic_DNA"/>
</dbReference>
<keyword evidence="3" id="KW-0489">Methyltransferase</keyword>
<keyword evidence="3" id="KW-0808">Transferase</keyword>
<dbReference type="Proteomes" id="UP000255163">
    <property type="component" value="Unassembled WGS sequence"/>
</dbReference>
<dbReference type="GO" id="GO:0032259">
    <property type="term" value="P:methylation"/>
    <property type="evidence" value="ECO:0007669"/>
    <property type="project" value="UniProtKB-KW"/>
</dbReference>
<evidence type="ECO:0000259" key="2">
    <source>
        <dbReference type="Pfam" id="PF08669"/>
    </source>
</evidence>
<feature type="compositionally biased region" description="Polar residues" evidence="1">
    <location>
        <begin position="54"/>
        <end position="70"/>
    </location>
</feature>